<feature type="compositionally biased region" description="Basic residues" evidence="1">
    <location>
        <begin position="118"/>
        <end position="129"/>
    </location>
</feature>
<feature type="compositionally biased region" description="Basic and acidic residues" evidence="1">
    <location>
        <begin position="57"/>
        <end position="72"/>
    </location>
</feature>
<dbReference type="EMBL" id="CAJVQB010002360">
    <property type="protein sequence ID" value="CAG8571894.1"/>
    <property type="molecule type" value="Genomic_DNA"/>
</dbReference>
<protein>
    <submittedName>
        <fullName evidence="2">10159_t:CDS:1</fullName>
    </submittedName>
</protein>
<evidence type="ECO:0000313" key="2">
    <source>
        <dbReference type="EMBL" id="CAG8571894.1"/>
    </source>
</evidence>
<gene>
    <name evidence="2" type="ORF">GMARGA_LOCUS5526</name>
</gene>
<name>A0ABN7UDU4_GIGMA</name>
<feature type="compositionally biased region" description="Basic and acidic residues" evidence="1">
    <location>
        <begin position="133"/>
        <end position="143"/>
    </location>
</feature>
<evidence type="ECO:0000256" key="1">
    <source>
        <dbReference type="SAM" id="MobiDB-lite"/>
    </source>
</evidence>
<dbReference type="Proteomes" id="UP000789901">
    <property type="component" value="Unassembled WGS sequence"/>
</dbReference>
<comment type="caution">
    <text evidence="2">The sequence shown here is derived from an EMBL/GenBank/DDBJ whole genome shotgun (WGS) entry which is preliminary data.</text>
</comment>
<feature type="compositionally biased region" description="Basic and acidic residues" evidence="1">
    <location>
        <begin position="83"/>
        <end position="106"/>
    </location>
</feature>
<keyword evidence="3" id="KW-1185">Reference proteome</keyword>
<organism evidence="2 3">
    <name type="scientific">Gigaspora margarita</name>
    <dbReference type="NCBI Taxonomy" id="4874"/>
    <lineage>
        <taxon>Eukaryota</taxon>
        <taxon>Fungi</taxon>
        <taxon>Fungi incertae sedis</taxon>
        <taxon>Mucoromycota</taxon>
        <taxon>Glomeromycotina</taxon>
        <taxon>Glomeromycetes</taxon>
        <taxon>Diversisporales</taxon>
        <taxon>Gigasporaceae</taxon>
        <taxon>Gigaspora</taxon>
    </lineage>
</organism>
<accession>A0ABN7UDU4</accession>
<evidence type="ECO:0000313" key="3">
    <source>
        <dbReference type="Proteomes" id="UP000789901"/>
    </source>
</evidence>
<feature type="compositionally biased region" description="Polar residues" evidence="1">
    <location>
        <begin position="47"/>
        <end position="56"/>
    </location>
</feature>
<proteinExistence type="predicted"/>
<reference evidence="2 3" key="1">
    <citation type="submission" date="2021-06" db="EMBL/GenBank/DDBJ databases">
        <authorList>
            <person name="Kallberg Y."/>
            <person name="Tangrot J."/>
            <person name="Rosling A."/>
        </authorList>
    </citation>
    <scope>NUCLEOTIDE SEQUENCE [LARGE SCALE GENOMIC DNA]</scope>
    <source>
        <strain evidence="2 3">120-4 pot B 10/14</strain>
    </source>
</reference>
<feature type="region of interest" description="Disordered" evidence="1">
    <location>
        <begin position="47"/>
        <end position="143"/>
    </location>
</feature>
<sequence>MSVLEIPRELITLTIIKETKDEEAVESIYSFLSNYFFNSKKLIPTETVSKEPTSGDDTVKDEETFEKPKNEPTSKTSHLGRRITSDFKKKPEKAQGYSEEQKKGETQKVAITDSEDKKKKRASMQKKRQVSQSEKKQDSKAVQDEFEIIKNEVKKEYPDATKQGKLHKESQILKRNEERYFAFIMENYTILKIVKQRSKLI</sequence>